<evidence type="ECO:0008006" key="3">
    <source>
        <dbReference type="Google" id="ProtNLM"/>
    </source>
</evidence>
<organism evidence="1 2">
    <name type="scientific">Sporosarcina quadrami</name>
    <dbReference type="NCBI Taxonomy" id="2762234"/>
    <lineage>
        <taxon>Bacteria</taxon>
        <taxon>Bacillati</taxon>
        <taxon>Bacillota</taxon>
        <taxon>Bacilli</taxon>
        <taxon>Bacillales</taxon>
        <taxon>Caryophanaceae</taxon>
        <taxon>Sporosarcina</taxon>
    </lineage>
</organism>
<accession>A0ABR8UD14</accession>
<proteinExistence type="predicted"/>
<comment type="caution">
    <text evidence="1">The sequence shown here is derived from an EMBL/GenBank/DDBJ whole genome shotgun (WGS) entry which is preliminary data.</text>
</comment>
<protein>
    <recommendedName>
        <fullName evidence="3">DUF3992 domain-containing protein</fullName>
    </recommendedName>
</protein>
<gene>
    <name evidence="1" type="ORF">H9649_15185</name>
</gene>
<reference evidence="1 2" key="1">
    <citation type="submission" date="2020-08" db="EMBL/GenBank/DDBJ databases">
        <title>A Genomic Blueprint of the Chicken Gut Microbiome.</title>
        <authorList>
            <person name="Gilroy R."/>
            <person name="Ravi A."/>
            <person name="Getino M."/>
            <person name="Pursley I."/>
            <person name="Horton D.L."/>
            <person name="Alikhan N.-F."/>
            <person name="Baker D."/>
            <person name="Gharbi K."/>
            <person name="Hall N."/>
            <person name="Watson M."/>
            <person name="Adriaenssens E.M."/>
            <person name="Foster-Nyarko E."/>
            <person name="Jarju S."/>
            <person name="Secka A."/>
            <person name="Antonio M."/>
            <person name="Oren A."/>
            <person name="Chaudhuri R."/>
            <person name="La Ragione R.M."/>
            <person name="Hildebrand F."/>
            <person name="Pallen M.J."/>
        </authorList>
    </citation>
    <scope>NUCLEOTIDE SEQUENCE [LARGE SCALE GENOMIC DNA]</scope>
    <source>
        <strain evidence="1 2">Sa2YVA2</strain>
    </source>
</reference>
<name>A0ABR8UD14_9BACL</name>
<evidence type="ECO:0000313" key="1">
    <source>
        <dbReference type="EMBL" id="MBD7985915.1"/>
    </source>
</evidence>
<sequence length="145" mass="15347">MGLECLCGAKVDAVSCNNNVMFYGQLGTVRGDLSYYANVCVTTLGASFLSLDFEDTETCGGVNSFLFVSDAITNVMCEQQGQNCKVTVTGTGVVNNIQYPFTAVFVDQTAMANVDIVQSFVITSFFDQNGAAPVEQGSIIALGCD</sequence>
<dbReference type="Proteomes" id="UP000626786">
    <property type="component" value="Unassembled WGS sequence"/>
</dbReference>
<dbReference type="EMBL" id="JACSQN010000017">
    <property type="protein sequence ID" value="MBD7985915.1"/>
    <property type="molecule type" value="Genomic_DNA"/>
</dbReference>
<evidence type="ECO:0000313" key="2">
    <source>
        <dbReference type="Proteomes" id="UP000626786"/>
    </source>
</evidence>
<dbReference type="RefSeq" id="WP_191695743.1">
    <property type="nucleotide sequence ID" value="NZ_JACSQN010000017.1"/>
</dbReference>
<keyword evidence="2" id="KW-1185">Reference proteome</keyword>